<evidence type="ECO:0000313" key="10">
    <source>
        <dbReference type="Proteomes" id="UP001595859"/>
    </source>
</evidence>
<evidence type="ECO:0000256" key="7">
    <source>
        <dbReference type="SAM" id="Phobius"/>
    </source>
</evidence>
<feature type="compositionally biased region" description="Polar residues" evidence="6">
    <location>
        <begin position="14"/>
        <end position="30"/>
    </location>
</feature>
<keyword evidence="7" id="KW-0812">Transmembrane</keyword>
<dbReference type="PANTHER" id="PTHR13887">
    <property type="entry name" value="GLUTATHIONE S-TRANSFERASE KAPPA"/>
    <property type="match status" value="1"/>
</dbReference>
<evidence type="ECO:0000256" key="1">
    <source>
        <dbReference type="ARBA" id="ARBA00005791"/>
    </source>
</evidence>
<evidence type="ECO:0000256" key="4">
    <source>
        <dbReference type="ARBA" id="ARBA00023157"/>
    </source>
</evidence>
<dbReference type="SUPFAM" id="SSF52833">
    <property type="entry name" value="Thioredoxin-like"/>
    <property type="match status" value="1"/>
</dbReference>
<evidence type="ECO:0000256" key="3">
    <source>
        <dbReference type="ARBA" id="ARBA00023002"/>
    </source>
</evidence>
<gene>
    <name evidence="9" type="ORF">ACFPCV_25135</name>
</gene>
<reference evidence="10" key="1">
    <citation type="journal article" date="2019" name="Int. J. Syst. Evol. Microbiol.">
        <title>The Global Catalogue of Microorganisms (GCM) 10K type strain sequencing project: providing services to taxonomists for standard genome sequencing and annotation.</title>
        <authorList>
            <consortium name="The Broad Institute Genomics Platform"/>
            <consortium name="The Broad Institute Genome Sequencing Center for Infectious Disease"/>
            <person name="Wu L."/>
            <person name="Ma J."/>
        </authorList>
    </citation>
    <scope>NUCLEOTIDE SEQUENCE [LARGE SCALE GENOMIC DNA]</scope>
    <source>
        <strain evidence="10">ZS-22-S1</strain>
    </source>
</reference>
<dbReference type="Gene3D" id="3.40.30.10">
    <property type="entry name" value="Glutaredoxin"/>
    <property type="match status" value="1"/>
</dbReference>
<keyword evidence="7" id="KW-0472">Membrane</keyword>
<sequence length="287" mass="30997">MGGAERNARKKRQQAQGTGQNTPRRNTPGQNTAVAAARKSADRKRIVVGVGVVVVLAIAVVGGLLIYNNQKNATEGKDIQVANPETTQQSTASADYPVRRDGGIVVVGSDEAKVTLDVYEDFLCPACRQFEETFGPDIEEHVADGTVQVRYHMLPMLNDRSDPPGYSMDSANAGLCAADAGRFPAFHKTLFSDQQPEEGSRGWDRQQLAKLGIDLGITDDDFTTCVTSGKYEDLVQKNFDEVKAAPYLQQEFPDGAKGFGTPTIASGEKVVDTAKADWLDQLVKSAD</sequence>
<evidence type="ECO:0000256" key="2">
    <source>
        <dbReference type="ARBA" id="ARBA00022729"/>
    </source>
</evidence>
<keyword evidence="3" id="KW-0560">Oxidoreductase</keyword>
<keyword evidence="7" id="KW-1133">Transmembrane helix</keyword>
<keyword evidence="4" id="KW-1015">Disulfide bond</keyword>
<feature type="domain" description="Thioredoxin-like fold" evidence="8">
    <location>
        <begin position="105"/>
        <end position="245"/>
    </location>
</feature>
<evidence type="ECO:0000313" key="9">
    <source>
        <dbReference type="EMBL" id="MFC4856803.1"/>
    </source>
</evidence>
<keyword evidence="10" id="KW-1185">Reference proteome</keyword>
<keyword evidence="5" id="KW-0676">Redox-active center</keyword>
<dbReference type="Proteomes" id="UP001595859">
    <property type="component" value="Unassembled WGS sequence"/>
</dbReference>
<dbReference type="Pfam" id="PF13462">
    <property type="entry name" value="Thioredoxin_4"/>
    <property type="match status" value="1"/>
</dbReference>
<keyword evidence="2" id="KW-0732">Signal</keyword>
<dbReference type="InterPro" id="IPR012336">
    <property type="entry name" value="Thioredoxin-like_fold"/>
</dbReference>
<evidence type="ECO:0000256" key="5">
    <source>
        <dbReference type="ARBA" id="ARBA00023284"/>
    </source>
</evidence>
<name>A0ABV9S7L3_9PSEU</name>
<comment type="caution">
    <text evidence="9">The sequence shown here is derived from an EMBL/GenBank/DDBJ whole genome shotgun (WGS) entry which is preliminary data.</text>
</comment>
<dbReference type="EMBL" id="JBHSIS010000011">
    <property type="protein sequence ID" value="MFC4856803.1"/>
    <property type="molecule type" value="Genomic_DNA"/>
</dbReference>
<proteinExistence type="inferred from homology"/>
<organism evidence="9 10">
    <name type="scientific">Actinophytocola glycyrrhizae</name>
    <dbReference type="NCBI Taxonomy" id="2044873"/>
    <lineage>
        <taxon>Bacteria</taxon>
        <taxon>Bacillati</taxon>
        <taxon>Actinomycetota</taxon>
        <taxon>Actinomycetes</taxon>
        <taxon>Pseudonocardiales</taxon>
        <taxon>Pseudonocardiaceae</taxon>
    </lineage>
</organism>
<feature type="transmembrane region" description="Helical" evidence="7">
    <location>
        <begin position="46"/>
        <end position="67"/>
    </location>
</feature>
<dbReference type="RefSeq" id="WP_378058790.1">
    <property type="nucleotide sequence ID" value="NZ_JBHSIS010000011.1"/>
</dbReference>
<dbReference type="InterPro" id="IPR036249">
    <property type="entry name" value="Thioredoxin-like_sf"/>
</dbReference>
<evidence type="ECO:0000259" key="8">
    <source>
        <dbReference type="Pfam" id="PF13462"/>
    </source>
</evidence>
<dbReference type="PANTHER" id="PTHR13887:SF14">
    <property type="entry name" value="DISULFIDE BOND FORMATION PROTEIN D"/>
    <property type="match status" value="1"/>
</dbReference>
<dbReference type="CDD" id="cd02972">
    <property type="entry name" value="DsbA_family"/>
    <property type="match status" value="1"/>
</dbReference>
<accession>A0ABV9S7L3</accession>
<feature type="region of interest" description="Disordered" evidence="6">
    <location>
        <begin position="1"/>
        <end position="30"/>
    </location>
</feature>
<comment type="similarity">
    <text evidence="1">Belongs to the thioredoxin family. DsbA subfamily.</text>
</comment>
<evidence type="ECO:0000256" key="6">
    <source>
        <dbReference type="SAM" id="MobiDB-lite"/>
    </source>
</evidence>
<protein>
    <submittedName>
        <fullName evidence="9">DsbA family protein</fullName>
    </submittedName>
</protein>